<dbReference type="GeneID" id="106773676"/>
<dbReference type="Gene3D" id="3.40.50.12660">
    <property type="match status" value="1"/>
</dbReference>
<dbReference type="GO" id="GO:0005737">
    <property type="term" value="C:cytoplasm"/>
    <property type="evidence" value="ECO:0007669"/>
    <property type="project" value="TreeGrafter"/>
</dbReference>
<sequence length="384" mass="42556">MASRQERCIHCGVLLVVPAEVNVFECGVCHGITQIRPSIAPWTQAYKNFHTFTGRFRGFLNTIRSSTSSVNTNSGGYYGPNSFGLYPQPQSLRPSFHVYGSKRAVVCGIRYHGKSYKLKGSINDAKCMKYFLIKHYGFPSDSILMLTDDMEERNQLRIPTRYNILMAMRWLLENTQSGDSLVFHFSGHGTQQISMDGNEIDGLDEAICPVDYEEQGKILDDEINTAIVRPLPRGAKLHAIVDACHSGTVLDLSFVCKMNREGYYSWEDQRFPKANKGTSGGLAVSISACEDSQTSIDTSALSGTEATGVLTYSFIQTVQNEPGLSYGRLLSAMRSTIRGTKTGIVPLNGPIASMFNRLLGMELRQEPQLSSSEVFDVYTSPFVL</sequence>
<dbReference type="InterPro" id="IPR050452">
    <property type="entry name" value="Metacaspase"/>
</dbReference>
<organism evidence="3 4">
    <name type="scientific">Vigna radiata var. radiata</name>
    <name type="common">Mung bean</name>
    <name type="synonym">Phaseolus aureus</name>
    <dbReference type="NCBI Taxonomy" id="3916"/>
    <lineage>
        <taxon>Eukaryota</taxon>
        <taxon>Viridiplantae</taxon>
        <taxon>Streptophyta</taxon>
        <taxon>Embryophyta</taxon>
        <taxon>Tracheophyta</taxon>
        <taxon>Spermatophyta</taxon>
        <taxon>Magnoliopsida</taxon>
        <taxon>eudicotyledons</taxon>
        <taxon>Gunneridae</taxon>
        <taxon>Pentapetalae</taxon>
        <taxon>rosids</taxon>
        <taxon>fabids</taxon>
        <taxon>Fabales</taxon>
        <taxon>Fabaceae</taxon>
        <taxon>Papilionoideae</taxon>
        <taxon>50 kb inversion clade</taxon>
        <taxon>NPAAA clade</taxon>
        <taxon>indigoferoid/millettioid clade</taxon>
        <taxon>Phaseoleae</taxon>
        <taxon>Vigna</taxon>
    </lineage>
</organism>
<comment type="similarity">
    <text evidence="1">Belongs to the peptidase C14B family.</text>
</comment>
<protein>
    <submittedName>
        <fullName evidence="4">Metacaspase-3</fullName>
    </submittedName>
</protein>
<feature type="domain" description="Peptidase C14 caspase" evidence="2">
    <location>
        <begin position="102"/>
        <end position="374"/>
    </location>
</feature>
<keyword evidence="3" id="KW-1185">Reference proteome</keyword>
<evidence type="ECO:0000256" key="1">
    <source>
        <dbReference type="ARBA" id="ARBA00009005"/>
    </source>
</evidence>
<dbReference type="RefSeq" id="XP_014515895.1">
    <property type="nucleotide sequence ID" value="XM_014660409.2"/>
</dbReference>
<dbReference type="SUPFAM" id="SSF52129">
    <property type="entry name" value="Caspase-like"/>
    <property type="match status" value="1"/>
</dbReference>
<proteinExistence type="inferred from homology"/>
<dbReference type="GO" id="GO:0004197">
    <property type="term" value="F:cysteine-type endopeptidase activity"/>
    <property type="evidence" value="ECO:0007669"/>
    <property type="project" value="InterPro"/>
</dbReference>
<name>A0A1S3VCA6_VIGRR</name>
<gene>
    <name evidence="4" type="primary">LOC106773676</name>
</gene>
<dbReference type="PANTHER" id="PTHR48104">
    <property type="entry name" value="METACASPASE-4"/>
    <property type="match status" value="1"/>
</dbReference>
<dbReference type="InterPro" id="IPR011600">
    <property type="entry name" value="Pept_C14_caspase"/>
</dbReference>
<dbReference type="Pfam" id="PF00656">
    <property type="entry name" value="Peptidase_C14"/>
    <property type="match status" value="1"/>
</dbReference>
<dbReference type="OrthoDB" id="3223806at2759"/>
<dbReference type="KEGG" id="vra:106773676"/>
<reference evidence="4" key="2">
    <citation type="submission" date="2025-08" db="UniProtKB">
        <authorList>
            <consortium name="RefSeq"/>
        </authorList>
    </citation>
    <scope>IDENTIFICATION</scope>
    <source>
        <tissue evidence="4">Leaf</tissue>
    </source>
</reference>
<dbReference type="InterPro" id="IPR029030">
    <property type="entry name" value="Caspase-like_dom_sf"/>
</dbReference>
<reference evidence="3" key="1">
    <citation type="journal article" date="2014" name="Nat. Commun.">
        <title>Genome sequence of mungbean and insights into evolution within Vigna species.</title>
        <authorList>
            <person name="Kang Y.J."/>
            <person name="Kim S.K."/>
            <person name="Kim M.Y."/>
            <person name="Lestari P."/>
            <person name="Kim K.H."/>
            <person name="Ha B.K."/>
            <person name="Jun T.H."/>
            <person name="Hwang W.J."/>
            <person name="Lee T."/>
            <person name="Lee J."/>
            <person name="Shim S."/>
            <person name="Yoon M.Y."/>
            <person name="Jang Y.E."/>
            <person name="Han K.S."/>
            <person name="Taeprayoon P."/>
            <person name="Yoon N."/>
            <person name="Somta P."/>
            <person name="Tanya P."/>
            <person name="Kim K.S."/>
            <person name="Gwag J.G."/>
            <person name="Moon J.K."/>
            <person name="Lee Y.H."/>
            <person name="Park B.S."/>
            <person name="Bombarely A."/>
            <person name="Doyle J.J."/>
            <person name="Jackson S.A."/>
            <person name="Schafleitner R."/>
            <person name="Srinives P."/>
            <person name="Varshney R.K."/>
            <person name="Lee S.H."/>
        </authorList>
    </citation>
    <scope>NUCLEOTIDE SEQUENCE [LARGE SCALE GENOMIC DNA]</scope>
    <source>
        <strain evidence="3">cv. VC1973A</strain>
    </source>
</reference>
<dbReference type="Proteomes" id="UP000087766">
    <property type="component" value="Chromosome 9"/>
</dbReference>
<dbReference type="AlphaFoldDB" id="A0A1S3VCA6"/>
<dbReference type="GO" id="GO:0006508">
    <property type="term" value="P:proteolysis"/>
    <property type="evidence" value="ECO:0007669"/>
    <property type="project" value="InterPro"/>
</dbReference>
<dbReference type="STRING" id="3916.A0A1S3VCA6"/>
<evidence type="ECO:0000259" key="2">
    <source>
        <dbReference type="Pfam" id="PF00656"/>
    </source>
</evidence>
<accession>A0A1S3VCA6</accession>
<evidence type="ECO:0000313" key="4">
    <source>
        <dbReference type="RefSeq" id="XP_014515895.1"/>
    </source>
</evidence>
<dbReference type="PANTHER" id="PTHR48104:SF17">
    <property type="entry name" value="METACASPASE-3"/>
    <property type="match status" value="1"/>
</dbReference>
<evidence type="ECO:0000313" key="3">
    <source>
        <dbReference type="Proteomes" id="UP000087766"/>
    </source>
</evidence>